<dbReference type="RefSeq" id="WP_109903958.1">
    <property type="nucleotide sequence ID" value="NZ_QGLE01000003.1"/>
</dbReference>
<keyword evidence="2" id="KW-0964">Secreted</keyword>
<dbReference type="InterPro" id="IPR018511">
    <property type="entry name" value="Hemolysin-typ_Ca-bd_CS"/>
</dbReference>
<gene>
    <name evidence="3" type="ORF">DKG74_06675</name>
</gene>
<evidence type="ECO:0000256" key="2">
    <source>
        <dbReference type="ARBA" id="ARBA00022525"/>
    </source>
</evidence>
<dbReference type="PANTHER" id="PTHR38340:SF1">
    <property type="entry name" value="S-LAYER PROTEIN"/>
    <property type="match status" value="1"/>
</dbReference>
<dbReference type="GO" id="GO:0005509">
    <property type="term" value="F:calcium ion binding"/>
    <property type="evidence" value="ECO:0007669"/>
    <property type="project" value="InterPro"/>
</dbReference>
<dbReference type="OrthoDB" id="7242530at2"/>
<dbReference type="GO" id="GO:0005576">
    <property type="term" value="C:extracellular region"/>
    <property type="evidence" value="ECO:0007669"/>
    <property type="project" value="UniProtKB-SubCell"/>
</dbReference>
<name>A0A317EGZ5_9PROT</name>
<protein>
    <submittedName>
        <fullName evidence="3">Type I secretion target</fullName>
    </submittedName>
</protein>
<keyword evidence="4" id="KW-1185">Reference proteome</keyword>
<dbReference type="InterPro" id="IPR050557">
    <property type="entry name" value="RTX_toxin/Mannuronan_C5-epim"/>
</dbReference>
<evidence type="ECO:0000256" key="1">
    <source>
        <dbReference type="ARBA" id="ARBA00004613"/>
    </source>
</evidence>
<dbReference type="InterPro" id="IPR029058">
    <property type="entry name" value="AB_hydrolase_fold"/>
</dbReference>
<dbReference type="SUPFAM" id="SSF51120">
    <property type="entry name" value="beta-Roll"/>
    <property type="match status" value="2"/>
</dbReference>
<reference evidence="3 4" key="1">
    <citation type="submission" date="2018-05" db="EMBL/GenBank/DDBJ databases">
        <title>Zavarzinia sp. HR-AS.</title>
        <authorList>
            <person name="Lee Y."/>
            <person name="Jeon C.O."/>
        </authorList>
    </citation>
    <scope>NUCLEOTIDE SEQUENCE [LARGE SCALE GENOMIC DNA]</scope>
    <source>
        <strain evidence="3 4">HR-AS</strain>
    </source>
</reference>
<dbReference type="EMBL" id="QGLE01000003">
    <property type="protein sequence ID" value="PWR24485.1"/>
    <property type="molecule type" value="Genomic_DNA"/>
</dbReference>
<comment type="subcellular location">
    <subcellularLocation>
        <location evidence="1">Secreted</location>
    </subcellularLocation>
</comment>
<evidence type="ECO:0000313" key="4">
    <source>
        <dbReference type="Proteomes" id="UP000245461"/>
    </source>
</evidence>
<dbReference type="PANTHER" id="PTHR38340">
    <property type="entry name" value="S-LAYER PROTEIN"/>
    <property type="match status" value="1"/>
</dbReference>
<dbReference type="Gene3D" id="2.150.10.10">
    <property type="entry name" value="Serralysin-like metalloprotease, C-terminal"/>
    <property type="match status" value="2"/>
</dbReference>
<dbReference type="AlphaFoldDB" id="A0A317EGZ5"/>
<sequence>MPIFDYKGQDGRDLLSTAWSLASYTGIQSFGAEPLLPLANPLMNVALGTNAQPPAGWREVSAAELGLAASKVDLQGFFVGKGPTVDGLFTSQAKIWAREDAGGQIAQLSIVYAPTNNPLDVVDYPSMIAGEYVHAFDYLLEAVKTFAAGKGLDGSDVLVTGYSLGAGTTNNMFAIKDSAWGGFYAASDYVAGAVPVIVDRPGIANIGFENDVVHRVAGDSTSFQDAIDNVLLPNDPKFANSVDNLILFDDAYASPLWPYGVFSIANLTGWIAHLEGVFTNPVERIGQSSFYDYIEQDSVILLSFLSNATRALTWVQDRDTPTSDHFGDPAFLIGTDYFDKLADGASDDFLDGLGGNDRFRLTTGTDTVAGGLGTDTVEVKGAAARYDAFHLSDGTLFLFDSGNLYGLKDLEGVERVIFSDRPGTWFGIGDKGLTSSTGLSFIAYDAATEGRAGKDTITGGTGADRIFGQAGNDKLYGGAGDDLVHGGDGNDYVYGDAGSDFVYGGAGNDRLYGGLGNDQLTGGVGSDLFCFNSGSFGHDRITDFNIHENGHDQLLFLKSRFATVDAVLAAAHADGANVVIDAGSGNSVTLVGIALADLTAADIVLV</sequence>
<evidence type="ECO:0000313" key="3">
    <source>
        <dbReference type="EMBL" id="PWR24485.1"/>
    </source>
</evidence>
<dbReference type="PRINTS" id="PR00313">
    <property type="entry name" value="CABNDNGRPT"/>
</dbReference>
<organism evidence="3 4">
    <name type="scientific">Zavarzinia aquatilis</name>
    <dbReference type="NCBI Taxonomy" id="2211142"/>
    <lineage>
        <taxon>Bacteria</taxon>
        <taxon>Pseudomonadati</taxon>
        <taxon>Pseudomonadota</taxon>
        <taxon>Alphaproteobacteria</taxon>
        <taxon>Rhodospirillales</taxon>
        <taxon>Zavarziniaceae</taxon>
        <taxon>Zavarzinia</taxon>
    </lineage>
</organism>
<dbReference type="InterPro" id="IPR011049">
    <property type="entry name" value="Serralysin-like_metalloprot_C"/>
</dbReference>
<dbReference type="Proteomes" id="UP000245461">
    <property type="component" value="Unassembled WGS sequence"/>
</dbReference>
<comment type="caution">
    <text evidence="3">The sequence shown here is derived from an EMBL/GenBank/DDBJ whole genome shotgun (WGS) entry which is preliminary data.</text>
</comment>
<proteinExistence type="predicted"/>
<accession>A0A317EGZ5</accession>
<dbReference type="PROSITE" id="PS00330">
    <property type="entry name" value="HEMOLYSIN_CALCIUM"/>
    <property type="match status" value="1"/>
</dbReference>
<dbReference type="Gene3D" id="3.40.50.1820">
    <property type="entry name" value="alpha/beta hydrolase"/>
    <property type="match status" value="1"/>
</dbReference>
<dbReference type="Pfam" id="PF00353">
    <property type="entry name" value="HemolysinCabind"/>
    <property type="match status" value="3"/>
</dbReference>
<dbReference type="InterPro" id="IPR001343">
    <property type="entry name" value="Hemolysn_Ca-bd"/>
</dbReference>